<evidence type="ECO:0000256" key="2">
    <source>
        <dbReference type="ARBA" id="ARBA00022679"/>
    </source>
</evidence>
<keyword evidence="2" id="KW-0808">Transferase</keyword>
<dbReference type="PIRSF" id="PIRSF005739">
    <property type="entry name" value="O-mtase"/>
    <property type="match status" value="1"/>
</dbReference>
<dbReference type="Gramene" id="CDP15753">
    <property type="protein sequence ID" value="CDP15753"/>
    <property type="gene ID" value="GSCOC_T00015810001"/>
</dbReference>
<reference evidence="12" key="1">
    <citation type="journal article" date="2014" name="Science">
        <title>The coffee genome provides insight into the convergent evolution of caffeine biosynthesis.</title>
        <authorList>
            <person name="Denoeud F."/>
            <person name="Carretero-Paulet L."/>
            <person name="Dereeper A."/>
            <person name="Droc G."/>
            <person name="Guyot R."/>
            <person name="Pietrella M."/>
            <person name="Zheng C."/>
            <person name="Alberti A."/>
            <person name="Anthony F."/>
            <person name="Aprea G."/>
            <person name="Aury J.M."/>
            <person name="Bento P."/>
            <person name="Bernard M."/>
            <person name="Bocs S."/>
            <person name="Campa C."/>
            <person name="Cenci A."/>
            <person name="Combes M.C."/>
            <person name="Crouzillat D."/>
            <person name="Da Silva C."/>
            <person name="Daddiego L."/>
            <person name="De Bellis F."/>
            <person name="Dussert S."/>
            <person name="Garsmeur O."/>
            <person name="Gayraud T."/>
            <person name="Guignon V."/>
            <person name="Jahn K."/>
            <person name="Jamilloux V."/>
            <person name="Joet T."/>
            <person name="Labadie K."/>
            <person name="Lan T."/>
            <person name="Leclercq J."/>
            <person name="Lepelley M."/>
            <person name="Leroy T."/>
            <person name="Li L.T."/>
            <person name="Librado P."/>
            <person name="Lopez L."/>
            <person name="Munoz A."/>
            <person name="Noel B."/>
            <person name="Pallavicini A."/>
            <person name="Perrotta G."/>
            <person name="Poncet V."/>
            <person name="Pot D."/>
            <person name="Priyono X."/>
            <person name="Rigoreau M."/>
            <person name="Rouard M."/>
            <person name="Rozas J."/>
            <person name="Tranchant-Dubreuil C."/>
            <person name="VanBuren R."/>
            <person name="Zhang Q."/>
            <person name="Andrade A.C."/>
            <person name="Argout X."/>
            <person name="Bertrand B."/>
            <person name="de Kochko A."/>
            <person name="Graziosi G."/>
            <person name="Henry R.J."/>
            <person name="Jayarama X."/>
            <person name="Ming R."/>
            <person name="Nagai C."/>
            <person name="Rounsley S."/>
            <person name="Sankoff D."/>
            <person name="Giuliano G."/>
            <person name="Albert V.A."/>
            <person name="Wincker P."/>
            <person name="Lashermes P."/>
        </authorList>
    </citation>
    <scope>NUCLEOTIDE SEQUENCE [LARGE SCALE GENOMIC DNA]</scope>
    <source>
        <strain evidence="12">cv. DH200-94</strain>
    </source>
</reference>
<dbReference type="Gene3D" id="1.10.10.10">
    <property type="entry name" value="Winged helix-like DNA-binding domain superfamily/Winged helix DNA-binding domain"/>
    <property type="match status" value="1"/>
</dbReference>
<dbReference type="InParanoid" id="A0A068V7A4"/>
<dbReference type="Pfam" id="PF00891">
    <property type="entry name" value="Methyltransf_2"/>
    <property type="match status" value="1"/>
</dbReference>
<keyword evidence="3" id="KW-0949">S-adenosyl-L-methionine</keyword>
<accession>A0A068V7A4</accession>
<name>A0A068V7A4_COFCA</name>
<dbReference type="PhylomeDB" id="A0A068V7A4"/>
<evidence type="ECO:0000256" key="3">
    <source>
        <dbReference type="ARBA" id="ARBA00022691"/>
    </source>
</evidence>
<evidence type="ECO:0000259" key="9">
    <source>
        <dbReference type="Pfam" id="PF00891"/>
    </source>
</evidence>
<dbReference type="InterPro" id="IPR012967">
    <property type="entry name" value="COMT_dimerisation"/>
</dbReference>
<feature type="domain" description="O-methyltransferase C-terminal" evidence="9">
    <location>
        <begin position="158"/>
        <end position="363"/>
    </location>
</feature>
<proteinExistence type="inferred from homology"/>
<dbReference type="OrthoDB" id="1606438at2759"/>
<dbReference type="SUPFAM" id="SSF46785">
    <property type="entry name" value="Winged helix' DNA-binding domain"/>
    <property type="match status" value="1"/>
</dbReference>
<dbReference type="SUPFAM" id="SSF53335">
    <property type="entry name" value="S-adenosyl-L-methionine-dependent methyltransferases"/>
    <property type="match status" value="1"/>
</dbReference>
<evidence type="ECO:0000313" key="11">
    <source>
        <dbReference type="EMBL" id="CDP15753.1"/>
    </source>
</evidence>
<dbReference type="GO" id="GO:0008171">
    <property type="term" value="F:O-methyltransferase activity"/>
    <property type="evidence" value="ECO:0007669"/>
    <property type="project" value="InterPro"/>
</dbReference>
<dbReference type="Pfam" id="PF08100">
    <property type="entry name" value="Dimerisation"/>
    <property type="match status" value="1"/>
</dbReference>
<evidence type="ECO:0000256" key="6">
    <source>
        <dbReference type="ARBA" id="ARBA00075404"/>
    </source>
</evidence>
<dbReference type="Gene3D" id="3.40.50.150">
    <property type="entry name" value="Vaccinia Virus protein VP39"/>
    <property type="match status" value="1"/>
</dbReference>
<evidence type="ECO:0000313" key="12">
    <source>
        <dbReference type="Proteomes" id="UP000295252"/>
    </source>
</evidence>
<gene>
    <name evidence="11" type="ORF">GSCOC_T00015810001</name>
</gene>
<organism evidence="11 12">
    <name type="scientific">Coffea canephora</name>
    <name type="common">Robusta coffee</name>
    <dbReference type="NCBI Taxonomy" id="49390"/>
    <lineage>
        <taxon>Eukaryota</taxon>
        <taxon>Viridiplantae</taxon>
        <taxon>Streptophyta</taxon>
        <taxon>Embryophyta</taxon>
        <taxon>Tracheophyta</taxon>
        <taxon>Spermatophyta</taxon>
        <taxon>Magnoliopsida</taxon>
        <taxon>eudicotyledons</taxon>
        <taxon>Gunneridae</taxon>
        <taxon>Pentapetalae</taxon>
        <taxon>asterids</taxon>
        <taxon>lamiids</taxon>
        <taxon>Gentianales</taxon>
        <taxon>Rubiaceae</taxon>
        <taxon>Ixoroideae</taxon>
        <taxon>Gardenieae complex</taxon>
        <taxon>Bertiereae - Coffeeae clade</taxon>
        <taxon>Coffeeae</taxon>
        <taxon>Coffea</taxon>
    </lineage>
</organism>
<comment type="similarity">
    <text evidence="4">Belongs to the class I-like SAM-binding methyltransferase superfamily. Cation-independent O-methyltransferase family. COMT subfamily.</text>
</comment>
<sequence length="381" mass="41425">MESSVKTQLKSSSSSGENGKEGEKQNHFSYAMQLVSSASLTMVLYNAVKLNLFEIIAKAGPGAKLSPSEIASQLPVTNNPDAASMLDRMLRLLSSYSLFTCDVVEVAVDGGGGGETNVGYERVYGLSPVAEYFVPDEEGNSVAPLVELLQDKVLIDSWYELGNAVLEGGIPFNRVHGVHAFDFPSRDPKYNELFNKGMVGPTAIMMKELLQQYKGFEHLQTLVDVGGGLGITLHKIISKYPSIRGINFDLPHVIENAPSYPGVEHIDGDMFESVPGGDAIFMKMILHDWSDDHCLKLLKNCFKALPGHGKVIVVDLILPVKPDTSAFVKGIFQADALMMTQNPGGKERSESDVRALAIRAGFKDVKLQCLVGNVGVLELYK</sequence>
<dbReference type="GO" id="GO:0032259">
    <property type="term" value="P:methylation"/>
    <property type="evidence" value="ECO:0007669"/>
    <property type="project" value="UniProtKB-KW"/>
</dbReference>
<dbReference type="InterPro" id="IPR036390">
    <property type="entry name" value="WH_DNA-bd_sf"/>
</dbReference>
<keyword evidence="1" id="KW-0489">Methyltransferase</keyword>
<feature type="compositionally biased region" description="Polar residues" evidence="8">
    <location>
        <begin position="1"/>
        <end position="10"/>
    </location>
</feature>
<dbReference type="InterPro" id="IPR001077">
    <property type="entry name" value="COMT_C"/>
</dbReference>
<feature type="domain" description="O-methyltransferase dimerisation" evidence="10">
    <location>
        <begin position="32"/>
        <end position="135"/>
    </location>
</feature>
<dbReference type="PANTHER" id="PTHR11746">
    <property type="entry name" value="O-METHYLTRANSFERASE"/>
    <property type="match status" value="1"/>
</dbReference>
<feature type="region of interest" description="Disordered" evidence="8">
    <location>
        <begin position="1"/>
        <end position="24"/>
    </location>
</feature>
<keyword evidence="12" id="KW-1185">Reference proteome</keyword>
<evidence type="ECO:0000256" key="4">
    <source>
        <dbReference type="ARBA" id="ARBA00034481"/>
    </source>
</evidence>
<dbReference type="InterPro" id="IPR036388">
    <property type="entry name" value="WH-like_DNA-bd_sf"/>
</dbReference>
<dbReference type="GO" id="GO:0046983">
    <property type="term" value="F:protein dimerization activity"/>
    <property type="evidence" value="ECO:0007669"/>
    <property type="project" value="InterPro"/>
</dbReference>
<evidence type="ECO:0000256" key="5">
    <source>
        <dbReference type="ARBA" id="ARBA00070001"/>
    </source>
</evidence>
<dbReference type="Proteomes" id="UP000295252">
    <property type="component" value="Chromosome I"/>
</dbReference>
<dbReference type="FunFam" id="3.40.50.150:FF:000061">
    <property type="entry name" value="Caffeic acid O-methyltransferase"/>
    <property type="match status" value="1"/>
</dbReference>
<evidence type="ECO:0000256" key="1">
    <source>
        <dbReference type="ARBA" id="ARBA00022603"/>
    </source>
</evidence>
<dbReference type="InterPro" id="IPR029063">
    <property type="entry name" value="SAM-dependent_MTases_sf"/>
</dbReference>
<dbReference type="EMBL" id="HG739191">
    <property type="protein sequence ID" value="CDP15753.1"/>
    <property type="molecule type" value="Genomic_DNA"/>
</dbReference>
<dbReference type="InterPro" id="IPR016461">
    <property type="entry name" value="COMT-like"/>
</dbReference>
<dbReference type="FunFam" id="1.10.10.10:FF:000357">
    <property type="entry name" value="Caffeic acid 3-O-methyltransferase"/>
    <property type="match status" value="1"/>
</dbReference>
<protein>
    <recommendedName>
        <fullName evidence="5">Caffeic acid 3-O-methyltransferase</fullName>
    </recommendedName>
    <alternativeName>
        <fullName evidence="6">S-adenosysl-L-methionine:caffeic acid 3-O-methyltransferase</fullName>
    </alternativeName>
</protein>
<dbReference type="GO" id="GO:0009813">
    <property type="term" value="P:flavonoid biosynthetic process"/>
    <property type="evidence" value="ECO:0007669"/>
    <property type="project" value="UniProtKB-ARBA"/>
</dbReference>
<evidence type="ECO:0000256" key="7">
    <source>
        <dbReference type="PIRSR" id="PIRSR005739-1"/>
    </source>
</evidence>
<evidence type="ECO:0000256" key="8">
    <source>
        <dbReference type="SAM" id="MobiDB-lite"/>
    </source>
</evidence>
<dbReference type="GO" id="GO:0008757">
    <property type="term" value="F:S-adenosylmethionine-dependent methyltransferase activity"/>
    <property type="evidence" value="ECO:0007669"/>
    <property type="project" value="UniProtKB-ARBA"/>
</dbReference>
<dbReference type="OMA" id="CHVNILE"/>
<dbReference type="PROSITE" id="PS51683">
    <property type="entry name" value="SAM_OMT_II"/>
    <property type="match status" value="1"/>
</dbReference>
<dbReference type="AlphaFoldDB" id="A0A068V7A4"/>
<feature type="active site" description="Proton acceptor" evidence="7">
    <location>
        <position position="287"/>
    </location>
</feature>
<evidence type="ECO:0000259" key="10">
    <source>
        <dbReference type="Pfam" id="PF08100"/>
    </source>
</evidence>